<comment type="caution">
    <text evidence="2">The sequence shown here is derived from an EMBL/GenBank/DDBJ whole genome shotgun (WGS) entry which is preliminary data.</text>
</comment>
<dbReference type="InterPro" id="IPR013783">
    <property type="entry name" value="Ig-like_fold"/>
</dbReference>
<organism evidence="2 3">
    <name type="scientific">Nephila pilipes</name>
    <name type="common">Giant wood spider</name>
    <name type="synonym">Nephila maculata</name>
    <dbReference type="NCBI Taxonomy" id="299642"/>
    <lineage>
        <taxon>Eukaryota</taxon>
        <taxon>Metazoa</taxon>
        <taxon>Ecdysozoa</taxon>
        <taxon>Arthropoda</taxon>
        <taxon>Chelicerata</taxon>
        <taxon>Arachnida</taxon>
        <taxon>Araneae</taxon>
        <taxon>Araneomorphae</taxon>
        <taxon>Entelegynae</taxon>
        <taxon>Araneoidea</taxon>
        <taxon>Nephilidae</taxon>
        <taxon>Nephila</taxon>
    </lineage>
</organism>
<dbReference type="InterPro" id="IPR036179">
    <property type="entry name" value="Ig-like_dom_sf"/>
</dbReference>
<evidence type="ECO:0000259" key="1">
    <source>
        <dbReference type="PROSITE" id="PS50835"/>
    </source>
</evidence>
<dbReference type="SMART" id="SM00409">
    <property type="entry name" value="IG"/>
    <property type="match status" value="1"/>
</dbReference>
<reference evidence="2" key="1">
    <citation type="submission" date="2020-08" db="EMBL/GenBank/DDBJ databases">
        <title>Multicomponent nature underlies the extraordinary mechanical properties of spider dragline silk.</title>
        <authorList>
            <person name="Kono N."/>
            <person name="Nakamura H."/>
            <person name="Mori M."/>
            <person name="Yoshida Y."/>
            <person name="Ohtoshi R."/>
            <person name="Malay A.D."/>
            <person name="Moran D.A.P."/>
            <person name="Tomita M."/>
            <person name="Numata K."/>
            <person name="Arakawa K."/>
        </authorList>
    </citation>
    <scope>NUCLEOTIDE SEQUENCE</scope>
</reference>
<keyword evidence="3" id="KW-1185">Reference proteome</keyword>
<dbReference type="AlphaFoldDB" id="A0A8X6U7Z4"/>
<accession>A0A8X6U7Z4</accession>
<name>A0A8X6U7Z4_NEPPI</name>
<dbReference type="InterPro" id="IPR003599">
    <property type="entry name" value="Ig_sub"/>
</dbReference>
<dbReference type="Pfam" id="PF13927">
    <property type="entry name" value="Ig_3"/>
    <property type="match status" value="1"/>
</dbReference>
<dbReference type="EMBL" id="BMAW01027328">
    <property type="protein sequence ID" value="GFU01614.1"/>
    <property type="molecule type" value="Genomic_DNA"/>
</dbReference>
<dbReference type="Proteomes" id="UP000887013">
    <property type="component" value="Unassembled WGS sequence"/>
</dbReference>
<dbReference type="SUPFAM" id="SSF48726">
    <property type="entry name" value="Immunoglobulin"/>
    <property type="match status" value="1"/>
</dbReference>
<proteinExistence type="predicted"/>
<dbReference type="InterPro" id="IPR003598">
    <property type="entry name" value="Ig_sub2"/>
</dbReference>
<protein>
    <submittedName>
        <fullName evidence="2">Ig-like domain-containing protein</fullName>
    </submittedName>
</protein>
<dbReference type="PROSITE" id="PS50835">
    <property type="entry name" value="IG_LIKE"/>
    <property type="match status" value="1"/>
</dbReference>
<dbReference type="SMART" id="SM00408">
    <property type="entry name" value="IGc2"/>
    <property type="match status" value="1"/>
</dbReference>
<dbReference type="Gene3D" id="2.60.40.10">
    <property type="entry name" value="Immunoglobulins"/>
    <property type="match status" value="1"/>
</dbReference>
<evidence type="ECO:0000313" key="3">
    <source>
        <dbReference type="Proteomes" id="UP000887013"/>
    </source>
</evidence>
<sequence length="123" mass="13941">MKQRKCLYLGITSFEYNSVDLSGINITQPHRVAITPPELRLEVGKTATLNCSVFGNPSGTVIWKKDMMTMLPSPRVIFPNPYLLQVRQIRRQDAGMYQCFVQRDIYSSQAAARIIIGGNIYND</sequence>
<feature type="domain" description="Ig-like" evidence="1">
    <location>
        <begin position="29"/>
        <end position="115"/>
    </location>
</feature>
<gene>
    <name evidence="2" type="primary">AVEN_237793_1</name>
    <name evidence="2" type="ORF">NPIL_146421</name>
</gene>
<dbReference type="OrthoDB" id="6429135at2759"/>
<evidence type="ECO:0000313" key="2">
    <source>
        <dbReference type="EMBL" id="GFU01614.1"/>
    </source>
</evidence>
<dbReference type="InterPro" id="IPR007110">
    <property type="entry name" value="Ig-like_dom"/>
</dbReference>